<comment type="caution">
    <text evidence="2">The sequence shown here is derived from an EMBL/GenBank/DDBJ whole genome shotgun (WGS) entry which is preliminary data.</text>
</comment>
<keyword evidence="3" id="KW-1185">Reference proteome</keyword>
<dbReference type="Proteomes" id="UP000638732">
    <property type="component" value="Unassembled WGS sequence"/>
</dbReference>
<reference evidence="2" key="1">
    <citation type="submission" date="2020-01" db="EMBL/GenBank/DDBJ databases">
        <authorList>
            <person name="Seo Y.L."/>
        </authorList>
    </citation>
    <scope>NUCLEOTIDE SEQUENCE</scope>
    <source>
        <strain evidence="2">R11</strain>
    </source>
</reference>
<reference evidence="2" key="2">
    <citation type="submission" date="2020-10" db="EMBL/GenBank/DDBJ databases">
        <title>Mucilaginibacter sp. nov., isolated from soil.</title>
        <authorList>
            <person name="Jeon C.O."/>
        </authorList>
    </citation>
    <scope>NUCLEOTIDE SEQUENCE</scope>
    <source>
        <strain evidence="2">R11</strain>
    </source>
</reference>
<dbReference type="SMART" id="SM00849">
    <property type="entry name" value="Lactamase_B"/>
    <property type="match status" value="1"/>
</dbReference>
<name>A0A966DTA0_9SPHI</name>
<sequence>MSTNNSSPICTTCGTQYPSDMQLPVLCTICDDDRQYVGENGQTWTSVDELKKNHSVSIKSINDNLYGLKVEPDFAIANRAILLTYPGGNILWDCIPLLDDETIRFVRSVGGLKAIAFSHPHYYSNMNDWAAEFECPIYIHEADSEWITYPTEAVRLWKGDELELWDGIRIIHAGGHFPGSCMLHVPWLSPKGTVLCGDSVNISPSKRHTAVMYSYPNHILLSKTAFDAFDQKTGSLVFDCMYGAFDHQNLPGIAMEVFKNSMQRYRDSYSS</sequence>
<dbReference type="SUPFAM" id="SSF56281">
    <property type="entry name" value="Metallo-hydrolase/oxidoreductase"/>
    <property type="match status" value="1"/>
</dbReference>
<dbReference type="AlphaFoldDB" id="A0A966DTA0"/>
<dbReference type="InterPro" id="IPR001279">
    <property type="entry name" value="Metallo-B-lactamas"/>
</dbReference>
<dbReference type="EMBL" id="WWEO01000044">
    <property type="protein sequence ID" value="NCD71033.1"/>
    <property type="molecule type" value="Genomic_DNA"/>
</dbReference>
<evidence type="ECO:0000313" key="2">
    <source>
        <dbReference type="EMBL" id="NCD71033.1"/>
    </source>
</evidence>
<dbReference type="PANTHER" id="PTHR36839">
    <property type="entry name" value="METALLO-BETA-LACTAMASE FAMILY PROTEIN (AFU_ORTHOLOGUE AFUA_5G12770)"/>
    <property type="match status" value="1"/>
</dbReference>
<evidence type="ECO:0000259" key="1">
    <source>
        <dbReference type="SMART" id="SM00849"/>
    </source>
</evidence>
<feature type="domain" description="Metallo-beta-lactamase" evidence="1">
    <location>
        <begin position="77"/>
        <end position="241"/>
    </location>
</feature>
<evidence type="ECO:0000313" key="3">
    <source>
        <dbReference type="Proteomes" id="UP000638732"/>
    </source>
</evidence>
<accession>A0A966DTA0</accession>
<protein>
    <submittedName>
        <fullName evidence="2">MBL fold metallo-hydrolase</fullName>
    </submittedName>
</protein>
<dbReference type="Gene3D" id="3.60.15.10">
    <property type="entry name" value="Ribonuclease Z/Hydroxyacylglutathione hydrolase-like"/>
    <property type="match status" value="1"/>
</dbReference>
<dbReference type="InterPro" id="IPR036866">
    <property type="entry name" value="RibonucZ/Hydroxyglut_hydro"/>
</dbReference>
<dbReference type="RefSeq" id="WP_166587013.1">
    <property type="nucleotide sequence ID" value="NZ_WWEO01000044.1"/>
</dbReference>
<organism evidence="2 3">
    <name type="scientific">Mucilaginibacter agri</name>
    <dbReference type="NCBI Taxonomy" id="2695265"/>
    <lineage>
        <taxon>Bacteria</taxon>
        <taxon>Pseudomonadati</taxon>
        <taxon>Bacteroidota</taxon>
        <taxon>Sphingobacteriia</taxon>
        <taxon>Sphingobacteriales</taxon>
        <taxon>Sphingobacteriaceae</taxon>
        <taxon>Mucilaginibacter</taxon>
    </lineage>
</organism>
<gene>
    <name evidence="2" type="ORF">GSY63_16830</name>
</gene>
<proteinExistence type="predicted"/>
<dbReference type="PANTHER" id="PTHR36839:SF1">
    <property type="entry name" value="METALLO-BETA-LACTAMASE FAMILY PROTEIN (AFU_ORTHOLOGUE AFUA_5G12770)"/>
    <property type="match status" value="1"/>
</dbReference>